<keyword evidence="3 6" id="KW-0067">ATP-binding</keyword>
<dbReference type="GO" id="GO:0005524">
    <property type="term" value="F:ATP binding"/>
    <property type="evidence" value="ECO:0007669"/>
    <property type="project" value="UniProtKB-KW"/>
</dbReference>
<dbReference type="InterPro" id="IPR027417">
    <property type="entry name" value="P-loop_NTPase"/>
</dbReference>
<name>A0A6J4IHJ4_9BACT</name>
<dbReference type="InterPro" id="IPR003593">
    <property type="entry name" value="AAA+_ATPase"/>
</dbReference>
<dbReference type="SMART" id="SM00382">
    <property type="entry name" value="AAA"/>
    <property type="match status" value="1"/>
</dbReference>
<protein>
    <submittedName>
        <fullName evidence="6">Lipopolysaccharide ABC transporter, ATP-binding protein LptB</fullName>
    </submittedName>
</protein>
<dbReference type="GO" id="GO:0016887">
    <property type="term" value="F:ATP hydrolysis activity"/>
    <property type="evidence" value="ECO:0007669"/>
    <property type="project" value="InterPro"/>
</dbReference>
<dbReference type="InterPro" id="IPR003439">
    <property type="entry name" value="ABC_transporter-like_ATP-bd"/>
</dbReference>
<evidence type="ECO:0000256" key="2">
    <source>
        <dbReference type="ARBA" id="ARBA00022741"/>
    </source>
</evidence>
<reference evidence="6" key="1">
    <citation type="submission" date="2020-02" db="EMBL/GenBank/DDBJ databases">
        <authorList>
            <person name="Meier V. D."/>
        </authorList>
    </citation>
    <scope>NUCLEOTIDE SEQUENCE</scope>
    <source>
        <strain evidence="6">AVDCRST_MAG63</strain>
    </source>
</reference>
<evidence type="ECO:0000259" key="5">
    <source>
        <dbReference type="PROSITE" id="PS50893"/>
    </source>
</evidence>
<dbReference type="AlphaFoldDB" id="A0A6J4IHJ4"/>
<dbReference type="SUPFAM" id="SSF52540">
    <property type="entry name" value="P-loop containing nucleoside triphosphate hydrolases"/>
    <property type="match status" value="1"/>
</dbReference>
<dbReference type="InterPro" id="IPR017871">
    <property type="entry name" value="ABC_transporter-like_CS"/>
</dbReference>
<dbReference type="InterPro" id="IPR030921">
    <property type="entry name" value="LPS_export_LptB"/>
</dbReference>
<feature type="region of interest" description="Disordered" evidence="4">
    <location>
        <begin position="1"/>
        <end position="20"/>
    </location>
</feature>
<evidence type="ECO:0000313" key="6">
    <source>
        <dbReference type="EMBL" id="CAA9250621.1"/>
    </source>
</evidence>
<dbReference type="Gene3D" id="3.40.50.300">
    <property type="entry name" value="P-loop containing nucleotide triphosphate hydrolases"/>
    <property type="match status" value="1"/>
</dbReference>
<dbReference type="InterPro" id="IPR051120">
    <property type="entry name" value="ABC_AA/LPS_Transport"/>
</dbReference>
<organism evidence="6">
    <name type="scientific">uncultured Armatimonadetes bacterium</name>
    <dbReference type="NCBI Taxonomy" id="157466"/>
    <lineage>
        <taxon>Bacteria</taxon>
        <taxon>Bacillati</taxon>
        <taxon>Armatimonadota</taxon>
        <taxon>environmental samples</taxon>
    </lineage>
</organism>
<keyword evidence="1" id="KW-0813">Transport</keyword>
<proteinExistence type="predicted"/>
<dbReference type="EMBL" id="CADCTO010000244">
    <property type="protein sequence ID" value="CAA9250621.1"/>
    <property type="molecule type" value="Genomic_DNA"/>
</dbReference>
<dbReference type="NCBIfam" id="TIGR04406">
    <property type="entry name" value="LPS_export_lptB"/>
    <property type="match status" value="1"/>
</dbReference>
<dbReference type="Pfam" id="PF00005">
    <property type="entry name" value="ABC_tran"/>
    <property type="match status" value="1"/>
</dbReference>
<evidence type="ECO:0000256" key="4">
    <source>
        <dbReference type="SAM" id="MobiDB-lite"/>
    </source>
</evidence>
<dbReference type="PANTHER" id="PTHR45772:SF10">
    <property type="entry name" value="LIPOPOLYSACCHARIDE EXPORT SYSTEM ATP-BINDING PROTEIN LPTB"/>
    <property type="match status" value="1"/>
</dbReference>
<dbReference type="PANTHER" id="PTHR45772">
    <property type="entry name" value="CONSERVED COMPONENT OF ABC TRANSPORTER FOR NATURAL AMINO ACIDS-RELATED"/>
    <property type="match status" value="1"/>
</dbReference>
<evidence type="ECO:0000256" key="3">
    <source>
        <dbReference type="ARBA" id="ARBA00022840"/>
    </source>
</evidence>
<dbReference type="PROSITE" id="PS00211">
    <property type="entry name" value="ABC_TRANSPORTER_1"/>
    <property type="match status" value="1"/>
</dbReference>
<dbReference type="CDD" id="cd03218">
    <property type="entry name" value="ABC_YhbG"/>
    <property type="match status" value="1"/>
</dbReference>
<keyword evidence="2" id="KW-0547">Nucleotide-binding</keyword>
<evidence type="ECO:0000256" key="1">
    <source>
        <dbReference type="ARBA" id="ARBA00022448"/>
    </source>
</evidence>
<dbReference type="PROSITE" id="PS50893">
    <property type="entry name" value="ABC_TRANSPORTER_2"/>
    <property type="match status" value="1"/>
</dbReference>
<feature type="domain" description="ABC transporter" evidence="5">
    <location>
        <begin position="24"/>
        <end position="256"/>
    </location>
</feature>
<dbReference type="GO" id="GO:0043190">
    <property type="term" value="C:ATP-binding cassette (ABC) transporter complex"/>
    <property type="evidence" value="ECO:0007669"/>
    <property type="project" value="InterPro"/>
</dbReference>
<gene>
    <name evidence="6" type="ORF">AVDCRST_MAG63-1895</name>
</gene>
<dbReference type="GO" id="GO:0055085">
    <property type="term" value="P:transmembrane transport"/>
    <property type="evidence" value="ECO:0007669"/>
    <property type="project" value="InterPro"/>
</dbReference>
<sequence>MATPTITPTSPAPSPAPTPALKRIETSELAKVYRGRRVVDGVSLHIEQGEIVGLLGPNGSGKTTTFYMIVGLVRPTAGTVRLEGRDLTRQPMYRRARMGIGYLAQEASVFRKLTALENILLVLEMVGYPRAGRRDRAMELLEDLHIGKIAHSRGYALSGGERRRVEIARALAASPSFLLLDEPFAGVDPIAREDIQGIVRGLKDRGIGILITDHEAHLMLGLTDRAYILADGKIMTSGTAAEVARDPIARKFYLGENFKP</sequence>
<accession>A0A6J4IHJ4</accession>